<dbReference type="KEGG" id="kdj:28971615"/>
<evidence type="ECO:0000313" key="2">
    <source>
        <dbReference type="Proteomes" id="UP000078595"/>
    </source>
</evidence>
<keyword evidence="2" id="KW-1185">Reference proteome</keyword>
<dbReference type="AlphaFoldDB" id="A0AAJ8MLC5"/>
<protein>
    <submittedName>
        <fullName evidence="1">Uncharacterized protein</fullName>
    </submittedName>
</protein>
<dbReference type="EMBL" id="CP144539">
    <property type="protein sequence ID" value="WWC65302.1"/>
    <property type="molecule type" value="Genomic_DNA"/>
</dbReference>
<evidence type="ECO:0000313" key="1">
    <source>
        <dbReference type="EMBL" id="WWC65302.1"/>
    </source>
</evidence>
<sequence length="211" mass="23467">MFYGAVSDFFAQAVITFLLGHRNLSVFSEFLETMTSADAASVVKLSRIRAVANSRGDICCLLQLLARKGHGIHSNPVKLYYVGAESLHAKNYGFVINFSPTNESTRYSTYSLRNKLPSVPQTAPETPQPSVEHASINPDITEFYAFKAMPGHTGEDGTCQEMVNHVVEQIAEVYKTEDLVVQKDIVSLAEAESSTSILDKMDYAFKRFLWL</sequence>
<dbReference type="Proteomes" id="UP000078595">
    <property type="component" value="Chromosome 10"/>
</dbReference>
<accession>A0AAJ8MLC5</accession>
<proteinExistence type="predicted"/>
<gene>
    <name evidence="1" type="ORF">I303_107919</name>
</gene>
<reference evidence="1" key="1">
    <citation type="submission" date="2013-07" db="EMBL/GenBank/DDBJ databases">
        <authorList>
            <consortium name="The Broad Institute Genome Sequencing Platform"/>
            <person name="Cuomo C."/>
            <person name="Litvintseva A."/>
            <person name="Chen Y."/>
            <person name="Heitman J."/>
            <person name="Sun S."/>
            <person name="Springer D."/>
            <person name="Dromer F."/>
            <person name="Young S.K."/>
            <person name="Zeng Q."/>
            <person name="Gargeya S."/>
            <person name="Fitzgerald M."/>
            <person name="Abouelleil A."/>
            <person name="Alvarado L."/>
            <person name="Berlin A.M."/>
            <person name="Chapman S.B."/>
            <person name="Dewar J."/>
            <person name="Goldberg J."/>
            <person name="Griggs A."/>
            <person name="Gujja S."/>
            <person name="Hansen M."/>
            <person name="Howarth C."/>
            <person name="Imamovic A."/>
            <person name="Larimer J."/>
            <person name="McCowan C."/>
            <person name="Murphy C."/>
            <person name="Pearson M."/>
            <person name="Priest M."/>
            <person name="Roberts A."/>
            <person name="Saif S."/>
            <person name="Shea T."/>
            <person name="Sykes S."/>
            <person name="Wortman J."/>
            <person name="Nusbaum C."/>
            <person name="Birren B."/>
        </authorList>
    </citation>
    <scope>NUCLEOTIDE SEQUENCE</scope>
    <source>
        <strain evidence="1">CBS 10117</strain>
    </source>
</reference>
<organism evidence="1 2">
    <name type="scientific">Kwoniella dejecticola CBS 10117</name>
    <dbReference type="NCBI Taxonomy" id="1296121"/>
    <lineage>
        <taxon>Eukaryota</taxon>
        <taxon>Fungi</taxon>
        <taxon>Dikarya</taxon>
        <taxon>Basidiomycota</taxon>
        <taxon>Agaricomycotina</taxon>
        <taxon>Tremellomycetes</taxon>
        <taxon>Tremellales</taxon>
        <taxon>Cryptococcaceae</taxon>
        <taxon>Kwoniella</taxon>
    </lineage>
</organism>
<dbReference type="GeneID" id="28971615"/>
<name>A0AAJ8MLC5_9TREE</name>
<reference evidence="1" key="2">
    <citation type="submission" date="2024-02" db="EMBL/GenBank/DDBJ databases">
        <title>Comparative genomics of Cryptococcus and Kwoniella reveals pathogenesis evolution and contrasting modes of karyotype evolution via chromosome fusion or intercentromeric recombination.</title>
        <authorList>
            <person name="Coelho M.A."/>
            <person name="David-Palma M."/>
            <person name="Shea T."/>
            <person name="Bowers K."/>
            <person name="McGinley-Smith S."/>
            <person name="Mohammad A.W."/>
            <person name="Gnirke A."/>
            <person name="Yurkov A.M."/>
            <person name="Nowrousian M."/>
            <person name="Sun S."/>
            <person name="Cuomo C.A."/>
            <person name="Heitman J."/>
        </authorList>
    </citation>
    <scope>NUCLEOTIDE SEQUENCE</scope>
    <source>
        <strain evidence="1">CBS 10117</strain>
    </source>
</reference>
<dbReference type="RefSeq" id="XP_065825778.1">
    <property type="nucleotide sequence ID" value="XM_065969706.1"/>
</dbReference>